<feature type="non-terminal residue" evidence="1">
    <location>
        <position position="1"/>
    </location>
</feature>
<dbReference type="GO" id="GO:0016779">
    <property type="term" value="F:nucleotidyltransferase activity"/>
    <property type="evidence" value="ECO:0007669"/>
    <property type="project" value="UniProtKB-KW"/>
</dbReference>
<evidence type="ECO:0000313" key="2">
    <source>
        <dbReference type="Proteomes" id="UP000537890"/>
    </source>
</evidence>
<protein>
    <submittedName>
        <fullName evidence="1">UTP--glucose-1-phosphate uridylyltransferase</fullName>
    </submittedName>
</protein>
<dbReference type="EMBL" id="JACCHS010000046">
    <property type="protein sequence ID" value="NYT46838.1"/>
    <property type="molecule type" value="Genomic_DNA"/>
</dbReference>
<comment type="caution">
    <text evidence="1">The sequence shown here is derived from an EMBL/GenBank/DDBJ whole genome shotgun (WGS) entry which is preliminary data.</text>
</comment>
<proteinExistence type="predicted"/>
<dbReference type="AlphaFoldDB" id="A0A7Z0SCR2"/>
<dbReference type="Proteomes" id="UP000537890">
    <property type="component" value="Unassembled WGS sequence"/>
</dbReference>
<organism evidence="1 2">
    <name type="scientific">Candidatus Methanofishera endochildressiae</name>
    <dbReference type="NCBI Taxonomy" id="2738884"/>
    <lineage>
        <taxon>Bacteria</taxon>
        <taxon>Pseudomonadati</taxon>
        <taxon>Pseudomonadota</taxon>
        <taxon>Gammaproteobacteria</taxon>
        <taxon>Candidatus Methanofishera</taxon>
    </lineage>
</organism>
<evidence type="ECO:0000313" key="1">
    <source>
        <dbReference type="EMBL" id="NYT46838.1"/>
    </source>
</evidence>
<gene>
    <name evidence="1" type="ORF">H0A75_03570</name>
</gene>
<name>A0A7Z0SCR2_9GAMM</name>
<keyword evidence="1" id="KW-0548">Nucleotidyltransferase</keyword>
<reference evidence="1 2" key="1">
    <citation type="submission" date="2020-05" db="EMBL/GenBank/DDBJ databases">
        <title>Horizontal transmission and recombination maintain forever young bacterial symbiont genomes.</title>
        <authorList>
            <person name="Russell S.L."/>
            <person name="Pepper-Tunick E."/>
            <person name="Svedberg J."/>
            <person name="Byrne A."/>
            <person name="Ruelas Castillo J."/>
            <person name="Vollmers C."/>
            <person name="Beinart R.A."/>
            <person name="Corbett-Detig R."/>
        </authorList>
    </citation>
    <scope>NUCLEOTIDE SEQUENCE [LARGE SCALE GENOMIC DNA]</scope>
    <source>
        <strain evidence="1">4727-3</strain>
    </source>
</reference>
<accession>A0A7Z0SCR2</accession>
<keyword evidence="1" id="KW-0808">Transferase</keyword>
<sequence length="43" mass="4942">EGKRYDCGAKLGFLIATVEQGLLHQELKDDFKDYLKELATRLD</sequence>